<dbReference type="PANTHER" id="PTHR43409">
    <property type="entry name" value="ANAEROBIC MAGNESIUM-PROTOPORPHYRIN IX MONOMETHYL ESTER CYCLASE-RELATED"/>
    <property type="match status" value="1"/>
</dbReference>
<evidence type="ECO:0000256" key="4">
    <source>
        <dbReference type="ARBA" id="ARBA00023004"/>
    </source>
</evidence>
<keyword evidence="5" id="KW-0411">Iron-sulfur</keyword>
<name>A0A7K3NR44_9BACT</name>
<feature type="domain" description="B12-binding" evidence="6">
    <location>
        <begin position="27"/>
        <end position="160"/>
    </location>
</feature>
<proteinExistence type="predicted"/>
<dbReference type="SFLD" id="SFLDG01123">
    <property type="entry name" value="methyltransferase_(Class_B)"/>
    <property type="match status" value="1"/>
</dbReference>
<comment type="caution">
    <text evidence="8">The sequence shown here is derived from an EMBL/GenBank/DDBJ whole genome shotgun (WGS) entry which is preliminary data.</text>
</comment>
<dbReference type="GO" id="GO:0046872">
    <property type="term" value="F:metal ion binding"/>
    <property type="evidence" value="ECO:0007669"/>
    <property type="project" value="UniProtKB-KW"/>
</dbReference>
<reference evidence="8 9" key="1">
    <citation type="submission" date="2020-02" db="EMBL/GenBank/DDBJ databases">
        <title>Comparative genomics of sulfur disproportionating microorganisms.</title>
        <authorList>
            <person name="Ward L.M."/>
            <person name="Bertran E."/>
            <person name="Johnston D.T."/>
        </authorList>
    </citation>
    <scope>NUCLEOTIDE SEQUENCE [LARGE SCALE GENOMIC DNA]</scope>
    <source>
        <strain evidence="8 9">DSM 3696</strain>
    </source>
</reference>
<feature type="domain" description="Radical SAM core" evidence="7">
    <location>
        <begin position="214"/>
        <end position="438"/>
    </location>
</feature>
<dbReference type="PANTHER" id="PTHR43409:SF16">
    <property type="entry name" value="SLR0320 PROTEIN"/>
    <property type="match status" value="1"/>
</dbReference>
<dbReference type="CDD" id="cd02068">
    <property type="entry name" value="radical_SAM_B12_BD"/>
    <property type="match status" value="1"/>
</dbReference>
<dbReference type="Proteomes" id="UP000469724">
    <property type="component" value="Unassembled WGS sequence"/>
</dbReference>
<evidence type="ECO:0000256" key="1">
    <source>
        <dbReference type="ARBA" id="ARBA00001966"/>
    </source>
</evidence>
<keyword evidence="3" id="KW-0479">Metal-binding</keyword>
<dbReference type="PROSITE" id="PS51332">
    <property type="entry name" value="B12_BINDING"/>
    <property type="match status" value="1"/>
</dbReference>
<evidence type="ECO:0000259" key="7">
    <source>
        <dbReference type="PROSITE" id="PS51918"/>
    </source>
</evidence>
<evidence type="ECO:0000256" key="2">
    <source>
        <dbReference type="ARBA" id="ARBA00022691"/>
    </source>
</evidence>
<evidence type="ECO:0000259" key="6">
    <source>
        <dbReference type="PROSITE" id="PS51332"/>
    </source>
</evidence>
<dbReference type="SMART" id="SM00729">
    <property type="entry name" value="Elp3"/>
    <property type="match status" value="1"/>
</dbReference>
<dbReference type="InterPro" id="IPR007197">
    <property type="entry name" value="rSAM"/>
</dbReference>
<sequence length="498" mass="54713">MDRQEAPLPALRVLLLNPPFLARFSRPQRSPAVTRSGTLYMPLWLASLGAVLENQGYDILFIDAPAEGIGLPETVRRAETFAPALAVLDTSTPSIAADLDAARAIKERLPGCFVVLVGPHASALPAQCLAAAGPDAVARREYEDTVRDVARVLAASCGPPPPGALAEIPGLSWREGDAVRHNPDRPFLADLDALPFVSRFYRRHLDIRRYFNPNAAYPMVTLITSRGCPGGCTFCLYPQTMTGHRLRRRSVDNVLDEIAWVLDAFPEARSLFFEDDTLTVDVDRCLALCDGIAARGLRFAWTANARADLPGEVMRRMRQAGCRMLCVGFESADAAALAAMRKGIQPGGARRFMRDAASCGMRVHGCWMFGLPDDTRESVLRSIELACALGTDTAQFYPVIPYPGTAIHADYAARGWLPEPERTRWLTATGRHASVAGNGHLTPAEIEELCALARRRFYLRPGYLARRLFLAMGSADEFRRTVMAGRRFIRHLLPGAEK</sequence>
<dbReference type="SFLD" id="SFLDS00029">
    <property type="entry name" value="Radical_SAM"/>
    <property type="match status" value="1"/>
</dbReference>
<dbReference type="GO" id="GO:0031419">
    <property type="term" value="F:cobalamin binding"/>
    <property type="evidence" value="ECO:0007669"/>
    <property type="project" value="InterPro"/>
</dbReference>
<protein>
    <submittedName>
        <fullName evidence="8">Radical SAM protein</fullName>
    </submittedName>
</protein>
<dbReference type="EMBL" id="JAAGRQ010000125">
    <property type="protein sequence ID" value="NDY58658.1"/>
    <property type="molecule type" value="Genomic_DNA"/>
</dbReference>
<dbReference type="InterPro" id="IPR034466">
    <property type="entry name" value="Methyltransferase_Class_B"/>
</dbReference>
<dbReference type="InterPro" id="IPR013785">
    <property type="entry name" value="Aldolase_TIM"/>
</dbReference>
<dbReference type="GO" id="GO:0051539">
    <property type="term" value="F:4 iron, 4 sulfur cluster binding"/>
    <property type="evidence" value="ECO:0007669"/>
    <property type="project" value="UniProtKB-KW"/>
</dbReference>
<dbReference type="RefSeq" id="WP_163303729.1">
    <property type="nucleotide sequence ID" value="NZ_JAAGRQ010000125.1"/>
</dbReference>
<keyword evidence="2" id="KW-0949">S-adenosyl-L-methionine</keyword>
<dbReference type="InterPro" id="IPR051198">
    <property type="entry name" value="BchE-like"/>
</dbReference>
<dbReference type="Pfam" id="PF02310">
    <property type="entry name" value="B12-binding"/>
    <property type="match status" value="1"/>
</dbReference>
<dbReference type="InterPro" id="IPR058240">
    <property type="entry name" value="rSAM_sf"/>
</dbReference>
<dbReference type="GO" id="GO:0003824">
    <property type="term" value="F:catalytic activity"/>
    <property type="evidence" value="ECO:0007669"/>
    <property type="project" value="InterPro"/>
</dbReference>
<dbReference type="InterPro" id="IPR006638">
    <property type="entry name" value="Elp3/MiaA/NifB-like_rSAM"/>
</dbReference>
<comment type="cofactor">
    <cofactor evidence="1">
        <name>[4Fe-4S] cluster</name>
        <dbReference type="ChEBI" id="CHEBI:49883"/>
    </cofactor>
</comment>
<organism evidence="8 9">
    <name type="scientific">Desulfolutivibrio sulfodismutans</name>
    <dbReference type="NCBI Taxonomy" id="63561"/>
    <lineage>
        <taxon>Bacteria</taxon>
        <taxon>Pseudomonadati</taxon>
        <taxon>Thermodesulfobacteriota</taxon>
        <taxon>Desulfovibrionia</taxon>
        <taxon>Desulfovibrionales</taxon>
        <taxon>Desulfovibrionaceae</taxon>
        <taxon>Desulfolutivibrio</taxon>
    </lineage>
</organism>
<evidence type="ECO:0000313" key="8">
    <source>
        <dbReference type="EMBL" id="NDY58658.1"/>
    </source>
</evidence>
<dbReference type="GO" id="GO:0005829">
    <property type="term" value="C:cytosol"/>
    <property type="evidence" value="ECO:0007669"/>
    <property type="project" value="TreeGrafter"/>
</dbReference>
<evidence type="ECO:0000256" key="5">
    <source>
        <dbReference type="ARBA" id="ARBA00023014"/>
    </source>
</evidence>
<dbReference type="AlphaFoldDB" id="A0A7K3NR44"/>
<dbReference type="SFLD" id="SFLDG01082">
    <property type="entry name" value="B12-binding_domain_containing"/>
    <property type="match status" value="1"/>
</dbReference>
<dbReference type="Pfam" id="PF04055">
    <property type="entry name" value="Radical_SAM"/>
    <property type="match status" value="1"/>
</dbReference>
<dbReference type="PROSITE" id="PS51918">
    <property type="entry name" value="RADICAL_SAM"/>
    <property type="match status" value="1"/>
</dbReference>
<evidence type="ECO:0000313" key="9">
    <source>
        <dbReference type="Proteomes" id="UP000469724"/>
    </source>
</evidence>
<keyword evidence="4" id="KW-0408">Iron</keyword>
<gene>
    <name evidence="8" type="ORF">G3N56_18135</name>
</gene>
<accession>A0A7K3NR44</accession>
<dbReference type="Gene3D" id="3.40.50.280">
    <property type="entry name" value="Cobalamin-binding domain"/>
    <property type="match status" value="1"/>
</dbReference>
<keyword evidence="9" id="KW-1185">Reference proteome</keyword>
<dbReference type="InterPro" id="IPR006158">
    <property type="entry name" value="Cobalamin-bd"/>
</dbReference>
<dbReference type="Gene3D" id="3.20.20.70">
    <property type="entry name" value="Aldolase class I"/>
    <property type="match status" value="1"/>
</dbReference>
<evidence type="ECO:0000256" key="3">
    <source>
        <dbReference type="ARBA" id="ARBA00022723"/>
    </source>
</evidence>
<dbReference type="SUPFAM" id="SSF102114">
    <property type="entry name" value="Radical SAM enzymes"/>
    <property type="match status" value="1"/>
</dbReference>